<protein>
    <submittedName>
        <fullName evidence="4">Putative membrane protein</fullName>
    </submittedName>
</protein>
<gene>
    <name evidence="4" type="ORF">KsCSTR_06460</name>
    <name evidence="5" type="ORF">KSMBR1_1602</name>
</gene>
<dbReference type="EMBL" id="LT934425">
    <property type="protein sequence ID" value="SOH04101.1"/>
    <property type="molecule type" value="Genomic_DNA"/>
</dbReference>
<dbReference type="GO" id="GO:0005886">
    <property type="term" value="C:plasma membrane"/>
    <property type="evidence" value="ECO:0007669"/>
    <property type="project" value="TreeGrafter"/>
</dbReference>
<dbReference type="Proteomes" id="UP000501926">
    <property type="component" value="Chromosome"/>
</dbReference>
<reference evidence="6" key="2">
    <citation type="submission" date="2017-10" db="EMBL/GenBank/DDBJ databases">
        <authorList>
            <person name="Frank J."/>
        </authorList>
    </citation>
    <scope>NUCLEOTIDE SEQUENCE [LARGE SCALE GENOMIC DNA]</scope>
</reference>
<feature type="transmembrane region" description="Helical" evidence="3">
    <location>
        <begin position="104"/>
        <end position="126"/>
    </location>
</feature>
<name>A0A2C9CEH3_KUEST</name>
<evidence type="ECO:0000313" key="6">
    <source>
        <dbReference type="Proteomes" id="UP000221734"/>
    </source>
</evidence>
<dbReference type="GO" id="GO:0015207">
    <property type="term" value="F:adenine transmembrane transporter activity"/>
    <property type="evidence" value="ECO:0007669"/>
    <property type="project" value="TreeGrafter"/>
</dbReference>
<proteinExistence type="predicted"/>
<evidence type="ECO:0000256" key="2">
    <source>
        <dbReference type="ARBA" id="ARBA00022448"/>
    </source>
</evidence>
<feature type="transmembrane region" description="Helical" evidence="3">
    <location>
        <begin position="47"/>
        <end position="71"/>
    </location>
</feature>
<evidence type="ECO:0000256" key="1">
    <source>
        <dbReference type="ARBA" id="ARBA00004127"/>
    </source>
</evidence>
<evidence type="ECO:0000313" key="4">
    <source>
        <dbReference type="EMBL" id="QII10025.1"/>
    </source>
</evidence>
<feature type="transmembrane region" description="Helical" evidence="3">
    <location>
        <begin position="77"/>
        <end position="97"/>
    </location>
</feature>
<dbReference type="AlphaFoldDB" id="A0A2C9CEH3"/>
<accession>A0A2C9CEH3</accession>
<keyword evidence="2" id="KW-0813">Transport</keyword>
<reference evidence="5" key="1">
    <citation type="submission" date="2017-10" db="EMBL/GenBank/DDBJ databases">
        <authorList>
            <person name="Banno H."/>
            <person name="Chua N.-H."/>
        </authorList>
    </citation>
    <scope>NUCLEOTIDE SEQUENCE [LARGE SCALE GENOMIC DNA]</scope>
    <source>
        <strain evidence="5">Kuenenia_mbr1_ru-nijmegen</strain>
    </source>
</reference>
<reference evidence="4 7" key="3">
    <citation type="submission" date="2020-02" db="EMBL/GenBank/DDBJ databases">
        <title>Newly sequenced genome of strain CSTR1 showed variability in Candidatus Kuenenia stuttgartiensis genomes.</title>
        <authorList>
            <person name="Ding C."/>
            <person name="Adrian L."/>
        </authorList>
    </citation>
    <scope>NUCLEOTIDE SEQUENCE [LARGE SCALE GENOMIC DNA]</scope>
    <source>
        <strain evidence="4 7">CSTR1</strain>
    </source>
</reference>
<dbReference type="PANTHER" id="PTHR43337">
    <property type="entry name" value="XANTHINE/URACIL PERMEASE C887.17-RELATED"/>
    <property type="match status" value="1"/>
</dbReference>
<keyword evidence="6" id="KW-1185">Reference proteome</keyword>
<evidence type="ECO:0000313" key="7">
    <source>
        <dbReference type="Proteomes" id="UP000501926"/>
    </source>
</evidence>
<evidence type="ECO:0000256" key="3">
    <source>
        <dbReference type="SAM" id="Phobius"/>
    </source>
</evidence>
<sequence length="151" mass="16288">MPGKIFKLRQNGTNTSTETVAGSTTFLTMSYIIFVQPAVLSGCGMDFGAVMTATCISSAFACILMALLANYPIPPAFYYLLLILSFFGLRELVIFIIPDSLKSAIAVGIGLLIALVGFDMAELLWINLASLLDSATLNRRKCGYRCLASLQ</sequence>
<dbReference type="InterPro" id="IPR045018">
    <property type="entry name" value="Azg-like"/>
</dbReference>
<dbReference type="PANTHER" id="PTHR43337:SF1">
    <property type="entry name" value="XANTHINE_URACIL PERMEASE C887.17-RELATED"/>
    <property type="match status" value="1"/>
</dbReference>
<dbReference type="EMBL" id="CP049055">
    <property type="protein sequence ID" value="QII10025.1"/>
    <property type="molecule type" value="Genomic_DNA"/>
</dbReference>
<dbReference type="GO" id="GO:0012505">
    <property type="term" value="C:endomembrane system"/>
    <property type="evidence" value="ECO:0007669"/>
    <property type="project" value="UniProtKB-SubCell"/>
</dbReference>
<dbReference type="RefSeq" id="WP_197705379.1">
    <property type="nucleotide sequence ID" value="NZ_CP049055.1"/>
</dbReference>
<organism evidence="5 6">
    <name type="scientific">Kuenenia stuttgartiensis</name>
    <dbReference type="NCBI Taxonomy" id="174633"/>
    <lineage>
        <taxon>Bacteria</taxon>
        <taxon>Pseudomonadati</taxon>
        <taxon>Planctomycetota</taxon>
        <taxon>Candidatus Brocadiia</taxon>
        <taxon>Candidatus Brocadiales</taxon>
        <taxon>Candidatus Brocadiaceae</taxon>
        <taxon>Candidatus Kuenenia</taxon>
    </lineage>
</organism>
<keyword evidence="3" id="KW-0812">Transmembrane</keyword>
<feature type="transmembrane region" description="Helical" evidence="3">
    <location>
        <begin position="20"/>
        <end position="40"/>
    </location>
</feature>
<keyword evidence="3" id="KW-0472">Membrane</keyword>
<dbReference type="Proteomes" id="UP000221734">
    <property type="component" value="Chromosome Kuenenia_stuttgartiensis_MBR1"/>
</dbReference>
<dbReference type="KEGG" id="kst:KSMBR1_1602"/>
<evidence type="ECO:0000313" key="5">
    <source>
        <dbReference type="EMBL" id="SOH04101.1"/>
    </source>
</evidence>
<keyword evidence="3" id="KW-1133">Transmembrane helix</keyword>
<comment type="subcellular location">
    <subcellularLocation>
        <location evidence="1">Endomembrane system</location>
        <topology evidence="1">Multi-pass membrane protein</topology>
    </subcellularLocation>
</comment>